<dbReference type="AlphaFoldDB" id="A0A368EWU1"/>
<evidence type="ECO:0000313" key="3">
    <source>
        <dbReference type="Proteomes" id="UP000252519"/>
    </source>
</evidence>
<reference evidence="2 3" key="1">
    <citation type="submission" date="2014-10" db="EMBL/GenBank/DDBJ databases">
        <title>Draft genome of the hookworm Ancylostoma caninum.</title>
        <authorList>
            <person name="Mitreva M."/>
        </authorList>
    </citation>
    <scope>NUCLEOTIDE SEQUENCE [LARGE SCALE GENOMIC DNA]</scope>
    <source>
        <strain evidence="2 3">Baltimore</strain>
    </source>
</reference>
<gene>
    <name evidence="2" type="ORF">ANCCAN_30088</name>
</gene>
<dbReference type="Proteomes" id="UP000252519">
    <property type="component" value="Unassembled WGS sequence"/>
</dbReference>
<evidence type="ECO:0000313" key="2">
    <source>
        <dbReference type="EMBL" id="RCN24221.1"/>
    </source>
</evidence>
<sequence>MQLSTTCVRLSDIRKGRRPARVFSPSCEESHCSSSGFDSASLHSEMVVHPGRITRLGSNCPAYLYRRITLLRLLYPPQLSHSSSVLHKALSAASLRSRDSAPRR</sequence>
<keyword evidence="3" id="KW-1185">Reference proteome</keyword>
<proteinExistence type="predicted"/>
<protein>
    <submittedName>
        <fullName evidence="2">Uncharacterized protein</fullName>
    </submittedName>
</protein>
<feature type="region of interest" description="Disordered" evidence="1">
    <location>
        <begin position="81"/>
        <end position="104"/>
    </location>
</feature>
<name>A0A368EWU1_ANCCA</name>
<comment type="caution">
    <text evidence="2">The sequence shown here is derived from an EMBL/GenBank/DDBJ whole genome shotgun (WGS) entry which is preliminary data.</text>
</comment>
<organism evidence="2 3">
    <name type="scientific">Ancylostoma caninum</name>
    <name type="common">Dog hookworm</name>
    <dbReference type="NCBI Taxonomy" id="29170"/>
    <lineage>
        <taxon>Eukaryota</taxon>
        <taxon>Metazoa</taxon>
        <taxon>Ecdysozoa</taxon>
        <taxon>Nematoda</taxon>
        <taxon>Chromadorea</taxon>
        <taxon>Rhabditida</taxon>
        <taxon>Rhabditina</taxon>
        <taxon>Rhabditomorpha</taxon>
        <taxon>Strongyloidea</taxon>
        <taxon>Ancylostomatidae</taxon>
        <taxon>Ancylostomatinae</taxon>
        <taxon>Ancylostoma</taxon>
    </lineage>
</organism>
<accession>A0A368EWU1</accession>
<evidence type="ECO:0000256" key="1">
    <source>
        <dbReference type="SAM" id="MobiDB-lite"/>
    </source>
</evidence>
<dbReference type="EMBL" id="JOJR01022069">
    <property type="protein sequence ID" value="RCN24221.1"/>
    <property type="molecule type" value="Genomic_DNA"/>
</dbReference>